<keyword evidence="6 7" id="KW-0326">Glycosidase</keyword>
<dbReference type="STRING" id="1079.BVIR_2344"/>
<dbReference type="InterPro" id="IPR034690">
    <property type="entry name" value="Endolysin_T4_type"/>
</dbReference>
<protein>
    <recommendedName>
        <fullName evidence="7">Lysozyme</fullName>
        <ecNumber evidence="7">3.2.1.17</ecNumber>
    </recommendedName>
</protein>
<reference evidence="9" key="1">
    <citation type="journal article" date="2015" name="Genome Announc.">
        <title>Complete Genome Sequence of the Bacteriochlorophyll b-Producing Photosynthetic Bacterium Blastochloris viridis.</title>
        <authorList>
            <person name="Tsukatani Y."/>
            <person name="Hirose Y."/>
            <person name="Harada J."/>
            <person name="Misawa N."/>
            <person name="Mori K."/>
            <person name="Inoue K."/>
            <person name="Tamiaki H."/>
        </authorList>
    </citation>
    <scope>NUCLEOTIDE SEQUENCE [LARGE SCALE GENOMIC DNA]</scope>
    <source>
        <strain evidence="9">DSM 133</strain>
    </source>
</reference>
<dbReference type="InterPro" id="IPR051018">
    <property type="entry name" value="Bacteriophage_GH24"/>
</dbReference>
<evidence type="ECO:0000256" key="6">
    <source>
        <dbReference type="ARBA" id="ARBA00023295"/>
    </source>
</evidence>
<dbReference type="KEGG" id="bvr:BVIR_2344"/>
<comment type="catalytic activity">
    <reaction evidence="1 7">
        <text>Hydrolysis of (1-&gt;4)-beta-linkages between N-acetylmuramic acid and N-acetyl-D-glucosamine residues in a peptidoglycan and between N-acetyl-D-glucosamine residues in chitodextrins.</text>
        <dbReference type="EC" id="3.2.1.17"/>
    </reaction>
</comment>
<dbReference type="EMBL" id="AP014854">
    <property type="protein sequence ID" value="BAR99961.1"/>
    <property type="molecule type" value="Genomic_DNA"/>
</dbReference>
<feature type="transmembrane region" description="Helical" evidence="8">
    <location>
        <begin position="226"/>
        <end position="247"/>
    </location>
</feature>
<dbReference type="EMBL" id="LN907867">
    <property type="protein sequence ID" value="CUU42775.1"/>
    <property type="molecule type" value="Genomic_DNA"/>
</dbReference>
<keyword evidence="2 7" id="KW-0929">Antimicrobial</keyword>
<comment type="similarity">
    <text evidence="7">Belongs to the glycosyl hydrolase 24 family.</text>
</comment>
<dbReference type="RefSeq" id="WP_055037771.1">
    <property type="nucleotide sequence ID" value="NZ_AP014854.2"/>
</dbReference>
<evidence type="ECO:0000313" key="11">
    <source>
        <dbReference type="Proteomes" id="UP000065734"/>
    </source>
</evidence>
<evidence type="ECO:0000256" key="8">
    <source>
        <dbReference type="SAM" id="Phobius"/>
    </source>
</evidence>
<dbReference type="GO" id="GO:0009253">
    <property type="term" value="P:peptidoglycan catabolic process"/>
    <property type="evidence" value="ECO:0007669"/>
    <property type="project" value="InterPro"/>
</dbReference>
<keyword evidence="4 7" id="KW-0378">Hydrolase</keyword>
<dbReference type="CDD" id="cd00737">
    <property type="entry name" value="lyz_endolysin_autolysin"/>
    <property type="match status" value="1"/>
</dbReference>
<dbReference type="PANTHER" id="PTHR38107:SF3">
    <property type="entry name" value="LYSOZYME RRRD-RELATED"/>
    <property type="match status" value="1"/>
</dbReference>
<dbReference type="Pfam" id="PF00959">
    <property type="entry name" value="Phage_lysozyme"/>
    <property type="match status" value="1"/>
</dbReference>
<dbReference type="InterPro" id="IPR033907">
    <property type="entry name" value="Endolysin_autolysin"/>
</dbReference>
<reference evidence="10" key="2">
    <citation type="submission" date="2015-11" db="EMBL/GenBank/DDBJ databases">
        <authorList>
            <person name="Zhang Y."/>
            <person name="Guo Z."/>
        </authorList>
    </citation>
    <scope>NUCLEOTIDE SEQUENCE</scope>
    <source>
        <strain evidence="10">1</strain>
    </source>
</reference>
<evidence type="ECO:0000256" key="4">
    <source>
        <dbReference type="ARBA" id="ARBA00022801"/>
    </source>
</evidence>
<dbReference type="Proteomes" id="UP000065734">
    <property type="component" value="Chromosome I"/>
</dbReference>
<evidence type="ECO:0000256" key="2">
    <source>
        <dbReference type="ARBA" id="ARBA00022529"/>
    </source>
</evidence>
<dbReference type="EC" id="3.2.1.17" evidence="7"/>
<dbReference type="PANTHER" id="PTHR38107">
    <property type="match status" value="1"/>
</dbReference>
<evidence type="ECO:0000256" key="5">
    <source>
        <dbReference type="ARBA" id="ARBA00023200"/>
    </source>
</evidence>
<dbReference type="SUPFAM" id="SSF53955">
    <property type="entry name" value="Lysozyme-like"/>
    <property type="match status" value="1"/>
</dbReference>
<feature type="transmembrane region" description="Helical" evidence="8">
    <location>
        <begin position="195"/>
        <end position="214"/>
    </location>
</feature>
<evidence type="ECO:0000313" key="10">
    <source>
        <dbReference type="EMBL" id="CUU42775.1"/>
    </source>
</evidence>
<dbReference type="GO" id="GO:0042742">
    <property type="term" value="P:defense response to bacterium"/>
    <property type="evidence" value="ECO:0007669"/>
    <property type="project" value="UniProtKB-KW"/>
</dbReference>
<dbReference type="OrthoDB" id="5327667at2"/>
<keyword evidence="3 7" id="KW-0081">Bacteriolytic enzyme</keyword>
<keyword evidence="11" id="KW-1185">Reference proteome</keyword>
<dbReference type="GO" id="GO:0031640">
    <property type="term" value="P:killing of cells of another organism"/>
    <property type="evidence" value="ECO:0007669"/>
    <property type="project" value="UniProtKB-KW"/>
</dbReference>
<proteinExistence type="inferred from homology"/>
<dbReference type="Gene3D" id="1.10.530.40">
    <property type="match status" value="1"/>
</dbReference>
<gene>
    <name evidence="9" type="ORF">BV133_2368</name>
    <name evidence="10" type="ORF">BVIRIDIS_17900</name>
</gene>
<organism evidence="10 11">
    <name type="scientific">Blastochloris viridis</name>
    <name type="common">Rhodopseudomonas viridis</name>
    <dbReference type="NCBI Taxonomy" id="1079"/>
    <lineage>
        <taxon>Bacteria</taxon>
        <taxon>Pseudomonadati</taxon>
        <taxon>Pseudomonadota</taxon>
        <taxon>Alphaproteobacteria</taxon>
        <taxon>Hyphomicrobiales</taxon>
        <taxon>Blastochloridaceae</taxon>
        <taxon>Blastochloris</taxon>
    </lineage>
</organism>
<name>A0A0H5BHU8_BLAVI</name>
<dbReference type="InterPro" id="IPR023346">
    <property type="entry name" value="Lysozyme-like_dom_sf"/>
</dbReference>
<accession>A0A0H5BHU8</accession>
<sequence length="258" mass="26968">MELSREIGEPIAKAFESCLEPVKGRPGFFQTYRCPAGVATIGWGTTSENGHTVKIGMVWSKVDCDAAFRADAAAFARHVERQLGGAKVTQAQFDALWSWAYNTGGPATSSVWPAARGGDIEAVCERLARWNKGGGKVLRGLVRRRKAECALYRGDIDAAFDLAEVQRAASEPMAQAVDRPLPPAAELARRTRTEAAVTAVAGAGAGTAVAAPPAGTGPHDAAGTPALLGIAVALGLVIAAAGLALWLRKARAVIRNWA</sequence>
<dbReference type="InterPro" id="IPR002196">
    <property type="entry name" value="Glyco_hydro_24"/>
</dbReference>
<dbReference type="GO" id="GO:0016998">
    <property type="term" value="P:cell wall macromolecule catabolic process"/>
    <property type="evidence" value="ECO:0007669"/>
    <property type="project" value="InterPro"/>
</dbReference>
<keyword evidence="5" id="KW-1035">Host cytoplasm</keyword>
<evidence type="ECO:0000256" key="7">
    <source>
        <dbReference type="RuleBase" id="RU003788"/>
    </source>
</evidence>
<keyword evidence="8" id="KW-1133">Transmembrane helix</keyword>
<keyword evidence="8" id="KW-0472">Membrane</keyword>
<keyword evidence="8" id="KW-0812">Transmembrane</keyword>
<evidence type="ECO:0000256" key="1">
    <source>
        <dbReference type="ARBA" id="ARBA00000632"/>
    </source>
</evidence>
<dbReference type="HAMAP" id="MF_04110">
    <property type="entry name" value="ENDOLYSIN_T4"/>
    <property type="match status" value="1"/>
</dbReference>
<dbReference type="InterPro" id="IPR023347">
    <property type="entry name" value="Lysozyme_dom_sf"/>
</dbReference>
<dbReference type="GO" id="GO:0003796">
    <property type="term" value="F:lysozyme activity"/>
    <property type="evidence" value="ECO:0007669"/>
    <property type="project" value="UniProtKB-EC"/>
</dbReference>
<evidence type="ECO:0000313" key="9">
    <source>
        <dbReference type="EMBL" id="BAR99961.1"/>
    </source>
</evidence>
<evidence type="ECO:0000256" key="3">
    <source>
        <dbReference type="ARBA" id="ARBA00022638"/>
    </source>
</evidence>
<reference evidence="11" key="3">
    <citation type="journal article" date="2016" name="Genome Announc.">
        <title>Revised genome sequence of the purple photosynthetic bacterium Blastochloris viridis.</title>
        <authorList>
            <person name="Liu L.N."/>
            <person name="Faulkner M."/>
            <person name="Liu X."/>
            <person name="Huang F."/>
            <person name="Darby A.C."/>
            <person name="Hall N."/>
        </authorList>
    </citation>
    <scope>NUCLEOTIDE SEQUENCE [LARGE SCALE GENOMIC DNA]</scope>
    <source>
        <strain evidence="11">ATCC 19567 / DSM 133 / F</strain>
    </source>
</reference>
<dbReference type="AlphaFoldDB" id="A0A0H5BHU8"/>